<evidence type="ECO:0000256" key="1">
    <source>
        <dbReference type="SAM" id="Phobius"/>
    </source>
</evidence>
<dbReference type="GeneID" id="39984025"/>
<dbReference type="RefSeq" id="XP_028884648.1">
    <property type="nucleotide sequence ID" value="XM_029024245.1"/>
</dbReference>
<dbReference type="Proteomes" id="UP000192257">
    <property type="component" value="Unassembled WGS sequence"/>
</dbReference>
<proteinExistence type="predicted"/>
<dbReference type="VEuPathDB" id="TriTrypDB:TM35_000083800"/>
<evidence type="ECO:0000313" key="3">
    <source>
        <dbReference type="Proteomes" id="UP000192257"/>
    </source>
</evidence>
<dbReference type="OrthoDB" id="269472at2759"/>
<accession>A0A1X0P101</accession>
<evidence type="ECO:0000313" key="2">
    <source>
        <dbReference type="EMBL" id="ORC90582.1"/>
    </source>
</evidence>
<name>A0A1X0P101_9TRYP</name>
<keyword evidence="1" id="KW-0812">Transmembrane</keyword>
<keyword evidence="1" id="KW-1133">Transmembrane helix</keyword>
<keyword evidence="1" id="KW-0472">Membrane</keyword>
<keyword evidence="3" id="KW-1185">Reference proteome</keyword>
<feature type="transmembrane region" description="Helical" evidence="1">
    <location>
        <begin position="211"/>
        <end position="231"/>
    </location>
</feature>
<sequence length="332" mass="38526">MVMRTFSSGKSITLRNSTLRLSLMTTIVSIHNNSSNTSGSSICCSCCNSNSNGSGGTSEMISRVIFSQSRGIRTVIAPRPAVTTLIYLDSYGRPVRNNTETELSLIRTRDNKFYLQRVLEGGEVVRWRAAGLDHLKNVTNFETYSLNEIDEYGGIIIPSDVMPTAGNDPPSFHDAVYYINRMEATKKLTRKDRRQWHRRLFSHWKESPDKLFNHVMGMYGIPFLVILWLMVRAFHSIKNNKPFWDVNVYGKTDEEFDRQDPWLRLKRFSDRHPEHEGLDLTVTMMSPGQSRLSNTRAELRETDFTDPHFHSELWWKLRHLRYYGHWPKGLTE</sequence>
<dbReference type="AlphaFoldDB" id="A0A1X0P101"/>
<gene>
    <name evidence="2" type="ORF">TM35_000083800</name>
</gene>
<reference evidence="2 3" key="1">
    <citation type="submission" date="2017-03" db="EMBL/GenBank/DDBJ databases">
        <title>An alternative strategy for trypanosome survival in the mammalian bloodstream revealed through genome and transcriptome analysis of the ubiquitous bovine parasite Trypanosoma (Megatrypanum) theileri.</title>
        <authorList>
            <person name="Kelly S."/>
            <person name="Ivens A."/>
            <person name="Mott A."/>
            <person name="O'Neill E."/>
            <person name="Emms D."/>
            <person name="Macleod O."/>
            <person name="Voorheis P."/>
            <person name="Matthews J."/>
            <person name="Matthews K."/>
            <person name="Carrington M."/>
        </authorList>
    </citation>
    <scope>NUCLEOTIDE SEQUENCE [LARGE SCALE GENOMIC DNA]</scope>
    <source>
        <strain evidence="2">Edinburgh</strain>
    </source>
</reference>
<dbReference type="EMBL" id="NBCO01000008">
    <property type="protein sequence ID" value="ORC90582.1"/>
    <property type="molecule type" value="Genomic_DNA"/>
</dbReference>
<protein>
    <submittedName>
        <fullName evidence="2">Uncharacterized protein</fullName>
    </submittedName>
</protein>
<comment type="caution">
    <text evidence="2">The sequence shown here is derived from an EMBL/GenBank/DDBJ whole genome shotgun (WGS) entry which is preliminary data.</text>
</comment>
<organism evidence="2 3">
    <name type="scientific">Trypanosoma theileri</name>
    <dbReference type="NCBI Taxonomy" id="67003"/>
    <lineage>
        <taxon>Eukaryota</taxon>
        <taxon>Discoba</taxon>
        <taxon>Euglenozoa</taxon>
        <taxon>Kinetoplastea</taxon>
        <taxon>Metakinetoplastina</taxon>
        <taxon>Trypanosomatida</taxon>
        <taxon>Trypanosomatidae</taxon>
        <taxon>Trypanosoma</taxon>
    </lineage>
</organism>